<organism evidence="9 10">
    <name type="scientific">Anabaena sphaerica FACHB-251</name>
    <dbReference type="NCBI Taxonomy" id="2692883"/>
    <lineage>
        <taxon>Bacteria</taxon>
        <taxon>Bacillati</taxon>
        <taxon>Cyanobacteriota</taxon>
        <taxon>Cyanophyceae</taxon>
        <taxon>Nostocales</taxon>
        <taxon>Nostocaceae</taxon>
        <taxon>Anabaena</taxon>
    </lineage>
</organism>
<evidence type="ECO:0000256" key="6">
    <source>
        <dbReference type="ARBA" id="ARBA00059383"/>
    </source>
</evidence>
<dbReference type="GO" id="GO:0042351">
    <property type="term" value="P:'de novo' GDP-L-fucose biosynthetic process"/>
    <property type="evidence" value="ECO:0007669"/>
    <property type="project" value="TreeGrafter"/>
</dbReference>
<dbReference type="InterPro" id="IPR016040">
    <property type="entry name" value="NAD(P)-bd_dom"/>
</dbReference>
<comment type="catalytic activity">
    <reaction evidence="1 7">
        <text>GDP-alpha-D-mannose = GDP-4-dehydro-alpha-D-rhamnose + H2O</text>
        <dbReference type="Rhea" id="RHEA:23820"/>
        <dbReference type="ChEBI" id="CHEBI:15377"/>
        <dbReference type="ChEBI" id="CHEBI:57527"/>
        <dbReference type="ChEBI" id="CHEBI:57964"/>
        <dbReference type="EC" id="4.2.1.47"/>
    </reaction>
</comment>
<dbReference type="EMBL" id="JACJQU010000002">
    <property type="protein sequence ID" value="MBD2292918.1"/>
    <property type="molecule type" value="Genomic_DNA"/>
</dbReference>
<dbReference type="GO" id="GO:0070401">
    <property type="term" value="F:NADP+ binding"/>
    <property type="evidence" value="ECO:0007669"/>
    <property type="project" value="UniProtKB-UniRule"/>
</dbReference>
<dbReference type="InterPro" id="IPR036291">
    <property type="entry name" value="NAD(P)-bd_dom_sf"/>
</dbReference>
<dbReference type="AlphaFoldDB" id="A0A926WGX4"/>
<dbReference type="SUPFAM" id="SSF51735">
    <property type="entry name" value="NAD(P)-binding Rossmann-fold domains"/>
    <property type="match status" value="1"/>
</dbReference>
<comment type="similarity">
    <text evidence="3 7">Belongs to the NAD(P)-dependent epimerase/dehydratase family. GDP-mannose 4,6-dehydratase subfamily.</text>
</comment>
<dbReference type="CDD" id="cd05260">
    <property type="entry name" value="GDP_MD_SDR_e"/>
    <property type="match status" value="1"/>
</dbReference>
<name>A0A926WGX4_9NOST</name>
<comment type="caution">
    <text evidence="7">Lacks conserved residue(s) required for the propagation of feature annotation.</text>
</comment>
<reference evidence="10" key="1">
    <citation type="journal article" date="2020" name="ISME J.">
        <title>Comparative genomics reveals insights into cyanobacterial evolution and habitat adaptation.</title>
        <authorList>
            <person name="Chen M.Y."/>
            <person name="Teng W.K."/>
            <person name="Zhao L."/>
            <person name="Hu C.X."/>
            <person name="Zhou Y.K."/>
            <person name="Han B.P."/>
            <person name="Song L.R."/>
            <person name="Shu W.S."/>
        </authorList>
    </citation>
    <scope>NUCLEOTIDE SEQUENCE [LARGE SCALE GENOMIC DNA]</scope>
    <source>
        <strain evidence="10">FACHB-251</strain>
    </source>
</reference>
<evidence type="ECO:0000259" key="8">
    <source>
        <dbReference type="Pfam" id="PF16363"/>
    </source>
</evidence>
<evidence type="ECO:0000256" key="7">
    <source>
        <dbReference type="HAMAP-Rule" id="MF_00955"/>
    </source>
</evidence>
<dbReference type="RefSeq" id="WP_190557778.1">
    <property type="nucleotide sequence ID" value="NZ_JACJQU010000002.1"/>
</dbReference>
<comment type="caution">
    <text evidence="9">The sequence shown here is derived from an EMBL/GenBank/DDBJ whole genome shotgun (WGS) entry which is preliminary data.</text>
</comment>
<comment type="cofactor">
    <cofactor evidence="2 7">
        <name>NADP(+)</name>
        <dbReference type="ChEBI" id="CHEBI:58349"/>
    </cofactor>
</comment>
<evidence type="ECO:0000256" key="1">
    <source>
        <dbReference type="ARBA" id="ARBA00000188"/>
    </source>
</evidence>
<dbReference type="Gene3D" id="3.90.25.10">
    <property type="entry name" value="UDP-galactose 4-epimerase, domain 1"/>
    <property type="match status" value="1"/>
</dbReference>
<accession>A0A926WGX4</accession>
<feature type="active site" description="Nucleophile" evidence="7">
    <location>
        <position position="176"/>
    </location>
</feature>
<feature type="domain" description="NAD(P)-binding" evidence="8">
    <location>
        <begin position="6"/>
        <end position="310"/>
    </location>
</feature>
<dbReference type="HAMAP" id="MF_00955">
    <property type="entry name" value="GDP_Man_dehydratase"/>
    <property type="match status" value="1"/>
</dbReference>
<keyword evidence="7" id="KW-0521">NADP</keyword>
<dbReference type="InterPro" id="IPR006368">
    <property type="entry name" value="GDP_Man_deHydtase"/>
</dbReference>
<dbReference type="FunFam" id="3.40.50.720:FF:000924">
    <property type="entry name" value="GDP-mannose 4,6 dehydratase"/>
    <property type="match status" value="1"/>
</dbReference>
<dbReference type="Gene3D" id="3.40.50.720">
    <property type="entry name" value="NAD(P)-binding Rossmann-like Domain"/>
    <property type="match status" value="1"/>
</dbReference>
<evidence type="ECO:0000256" key="5">
    <source>
        <dbReference type="ARBA" id="ARBA00023239"/>
    </source>
</evidence>
<dbReference type="Proteomes" id="UP000662185">
    <property type="component" value="Unassembled WGS sequence"/>
</dbReference>
<dbReference type="PANTHER" id="PTHR43715:SF1">
    <property type="entry name" value="GDP-MANNOSE 4,6 DEHYDRATASE"/>
    <property type="match status" value="1"/>
</dbReference>
<evidence type="ECO:0000313" key="9">
    <source>
        <dbReference type="EMBL" id="MBD2292918.1"/>
    </source>
</evidence>
<evidence type="ECO:0000256" key="3">
    <source>
        <dbReference type="ARBA" id="ARBA00009263"/>
    </source>
</evidence>
<proteinExistence type="inferred from homology"/>
<keyword evidence="10" id="KW-1185">Reference proteome</keyword>
<dbReference type="GO" id="GO:0008446">
    <property type="term" value="F:GDP-mannose 4,6-dehydratase activity"/>
    <property type="evidence" value="ECO:0007669"/>
    <property type="project" value="UniProtKB-UniRule"/>
</dbReference>
<dbReference type="EC" id="4.2.1.47" evidence="4 7"/>
<comment type="function">
    <text evidence="6 7">Catalyzes the conversion of GDP-D-mannose to GDP-4-dehydro-6-deoxy-D-mannose.</text>
</comment>
<sequence>MTKTALITGITGQDGYYLGHLLLNQNYRVVGLVSPHRQPNLSKLGSLADKVEIYTVDLRDSAALLTAVEQLQPQEIYNLAAPSFVPDSWDDPLGTLDLITGTATRLLNAVRQVGLSTRFYQASSSEMFGDVTTAPQDEETTFRPKNPYAAAKLHAHWTMVHHRQRYGLFACSGILYNHESPLRPPQFVTRKVSLAVASIKLGLAQTLEMGNLDAKRDWGFAGDHVDAMWRMLQADEPEEYVIGTGKLHSVRELIATAFDSVGLDWEKYVIVNTNLLRADEHFQLVANPSKAKKNLGWEPHVSFEQLLGNMVKSDLEQLQSGKVTPFGVSGTGNR</sequence>
<dbReference type="PANTHER" id="PTHR43715">
    <property type="entry name" value="GDP-MANNOSE 4,6-DEHYDRATASE"/>
    <property type="match status" value="1"/>
</dbReference>
<dbReference type="Pfam" id="PF16363">
    <property type="entry name" value="GDP_Man_Dehyd"/>
    <property type="match status" value="1"/>
</dbReference>
<evidence type="ECO:0000256" key="2">
    <source>
        <dbReference type="ARBA" id="ARBA00001937"/>
    </source>
</evidence>
<evidence type="ECO:0000256" key="4">
    <source>
        <dbReference type="ARBA" id="ARBA00011989"/>
    </source>
</evidence>
<keyword evidence="5 7" id="KW-0456">Lyase</keyword>
<evidence type="ECO:0000313" key="10">
    <source>
        <dbReference type="Proteomes" id="UP000662185"/>
    </source>
</evidence>
<gene>
    <name evidence="7" type="primary">gmd</name>
    <name evidence="9" type="ORF">H6G06_05340</name>
</gene>
<protein>
    <recommendedName>
        <fullName evidence="4 7">GDP-mannose 4,6-dehydratase</fullName>
        <ecNumber evidence="4 7">4.2.1.47</ecNumber>
    </recommendedName>
    <alternativeName>
        <fullName evidence="7">GDP-D-mannose dehydratase</fullName>
    </alternativeName>
</protein>